<protein>
    <submittedName>
        <fullName evidence="1">Uncharacterized protein</fullName>
    </submittedName>
</protein>
<dbReference type="RefSeq" id="WP_276732334.1">
    <property type="nucleotide sequence ID" value="NZ_JAFKMR010000032.1"/>
</dbReference>
<organism evidence="1 2">
    <name type="scientific">Thiomonas arsenitoxydans (strain DSM 22701 / CIP 110005 / 3As)</name>
    <dbReference type="NCBI Taxonomy" id="426114"/>
    <lineage>
        <taxon>Bacteria</taxon>
        <taxon>Pseudomonadati</taxon>
        <taxon>Pseudomonadota</taxon>
        <taxon>Betaproteobacteria</taxon>
        <taxon>Burkholderiales</taxon>
        <taxon>Thiomonas</taxon>
    </lineage>
</organism>
<dbReference type="AlphaFoldDB" id="A0A8I1MZT9"/>
<reference evidence="1" key="1">
    <citation type="submission" date="2021-02" db="EMBL/GenBank/DDBJ databases">
        <title>Thiocyanate and organic carbon inputs drive convergent selection for specific autotrophic Afipia and Thiobacillus strains within complex microbiomes.</title>
        <authorList>
            <person name="Huddy R.J."/>
            <person name="Sachdeva R."/>
            <person name="Kadzinga F."/>
            <person name="Kantor R.S."/>
            <person name="Harrison S.T.L."/>
            <person name="Banfield J.F."/>
        </authorList>
    </citation>
    <scope>NUCLEOTIDE SEQUENCE</scope>
    <source>
        <strain evidence="1">SCN18_13_7_16_R3_B_64_19</strain>
    </source>
</reference>
<sequence>MPTIIVVALLSITGLLGTFLYIGQSHTTDASVQAAQAQQRCEKARFDLRFDTALTASSPLAQADALRVKTECEQAAQLRADAEKASHEQQGTLQKIENAIGSAIKGDGK</sequence>
<name>A0A8I1MZT9_THIA3</name>
<proteinExistence type="predicted"/>
<dbReference type="Proteomes" id="UP000664800">
    <property type="component" value="Unassembled WGS sequence"/>
</dbReference>
<evidence type="ECO:0000313" key="2">
    <source>
        <dbReference type="Proteomes" id="UP000664800"/>
    </source>
</evidence>
<accession>A0A8I1MZT9</accession>
<gene>
    <name evidence="1" type="ORF">J0I24_14620</name>
</gene>
<comment type="caution">
    <text evidence="1">The sequence shown here is derived from an EMBL/GenBank/DDBJ whole genome shotgun (WGS) entry which is preliminary data.</text>
</comment>
<evidence type="ECO:0000313" key="1">
    <source>
        <dbReference type="EMBL" id="MBN8745516.1"/>
    </source>
</evidence>
<dbReference type="EMBL" id="JAFKMR010000032">
    <property type="protein sequence ID" value="MBN8745516.1"/>
    <property type="molecule type" value="Genomic_DNA"/>
</dbReference>